<feature type="domain" description="Reverse transcriptase" evidence="2">
    <location>
        <begin position="388"/>
        <end position="505"/>
    </location>
</feature>
<feature type="region of interest" description="Disordered" evidence="1">
    <location>
        <begin position="1"/>
        <end position="52"/>
    </location>
</feature>
<dbReference type="GO" id="GO:0003964">
    <property type="term" value="F:RNA-directed DNA polymerase activity"/>
    <property type="evidence" value="ECO:0007669"/>
    <property type="project" value="UniProtKB-KW"/>
</dbReference>
<feature type="compositionally biased region" description="Basic and acidic residues" evidence="1">
    <location>
        <begin position="43"/>
        <end position="52"/>
    </location>
</feature>
<dbReference type="PANTHER" id="PTHR47510:SF3">
    <property type="entry name" value="ENDO_EXONUCLEASE_PHOSPHATASE DOMAIN-CONTAINING PROTEIN"/>
    <property type="match status" value="1"/>
</dbReference>
<keyword evidence="3" id="KW-0695">RNA-directed DNA polymerase</keyword>
<dbReference type="STRING" id="50429.A0A2B4SR25"/>
<keyword evidence="3" id="KW-0808">Transferase</keyword>
<evidence type="ECO:0000313" key="4">
    <source>
        <dbReference type="Proteomes" id="UP000225706"/>
    </source>
</evidence>
<sequence length="545" mass="62121">MADEMDETTCEDEKNHSDSDSCESFQDKEEAPDGISNSSKQSSLKDPKSNASKVKEDWKWRFPYLSYRNFLLQVRSVNDKSVVKDPYATASEKNPTEGEELEGIYADDKGYFRGDIFEELESDDNIGFAGDVCKQLNLMPNVDISDHERTAIDDGSLKTDRQTDSVANLHAPARKKRGRNTEAFWLTPEILRLMRERERIKRIATITDDQSKWAEYRRLKNRVNHSIKASKKDYFHSYFEDNVGKAKAIWNGINTLLSRTKNFAQATKLIIGEAVVTDPHELSNAFNRYFTGIGPSLASQINPPRVGFRDFVESRDSTFELKLLTIDELCKLVDDIPVGKADGLDGIPTSLLKLSFTFIASSLTHLFKLVISTGIIPNDWKCAIVTPIHKADSRVDPANYRPISVLSVIAKLFEKAIFNQVYSYLNENNLLSKYQSGFRPMYSTLTALIDITNNWYLNIDNSLTNAILFIDLKKAFDTIDHEILLSKLELYGFRGVSLNLFRDYLTDRTQVTVAYVVGCPKVQTSDPYYFYYILMTFPTVTFCQM</sequence>
<gene>
    <name evidence="3" type="primary">pol</name>
    <name evidence="3" type="ORF">AWC38_SpisGene3373</name>
</gene>
<accession>A0A2B4SR25</accession>
<dbReference type="Pfam" id="PF00078">
    <property type="entry name" value="RVT_1"/>
    <property type="match status" value="1"/>
</dbReference>
<dbReference type="CDD" id="cd01650">
    <property type="entry name" value="RT_nLTR_like"/>
    <property type="match status" value="1"/>
</dbReference>
<dbReference type="EMBL" id="LSMT01000031">
    <property type="protein sequence ID" value="PFX31816.1"/>
    <property type="molecule type" value="Genomic_DNA"/>
</dbReference>
<name>A0A2B4SR25_STYPI</name>
<dbReference type="PANTHER" id="PTHR47510">
    <property type="entry name" value="REVERSE TRANSCRIPTASE DOMAIN-CONTAINING PROTEIN"/>
    <property type="match status" value="1"/>
</dbReference>
<feature type="compositionally biased region" description="Basic and acidic residues" evidence="1">
    <location>
        <begin position="11"/>
        <end position="31"/>
    </location>
</feature>
<organism evidence="3 4">
    <name type="scientific">Stylophora pistillata</name>
    <name type="common">Smooth cauliflower coral</name>
    <dbReference type="NCBI Taxonomy" id="50429"/>
    <lineage>
        <taxon>Eukaryota</taxon>
        <taxon>Metazoa</taxon>
        <taxon>Cnidaria</taxon>
        <taxon>Anthozoa</taxon>
        <taxon>Hexacorallia</taxon>
        <taxon>Scleractinia</taxon>
        <taxon>Astrocoeniina</taxon>
        <taxon>Pocilloporidae</taxon>
        <taxon>Stylophora</taxon>
    </lineage>
</organism>
<dbReference type="Proteomes" id="UP000225706">
    <property type="component" value="Unassembled WGS sequence"/>
</dbReference>
<protein>
    <submittedName>
        <fullName evidence="3">RNA-directed DNA polymerase from mobile element jockey</fullName>
    </submittedName>
</protein>
<dbReference type="AlphaFoldDB" id="A0A2B4SR25"/>
<reference evidence="4" key="1">
    <citation type="journal article" date="2017" name="bioRxiv">
        <title>Comparative analysis of the genomes of Stylophora pistillata and Acropora digitifera provides evidence for extensive differences between species of corals.</title>
        <authorList>
            <person name="Voolstra C.R."/>
            <person name="Li Y."/>
            <person name="Liew Y.J."/>
            <person name="Baumgarten S."/>
            <person name="Zoccola D."/>
            <person name="Flot J.-F."/>
            <person name="Tambutte S."/>
            <person name="Allemand D."/>
            <person name="Aranda M."/>
        </authorList>
    </citation>
    <scope>NUCLEOTIDE SEQUENCE [LARGE SCALE GENOMIC DNA]</scope>
</reference>
<feature type="compositionally biased region" description="Acidic residues" evidence="1">
    <location>
        <begin position="1"/>
        <end position="10"/>
    </location>
</feature>
<dbReference type="SUPFAM" id="SSF56672">
    <property type="entry name" value="DNA/RNA polymerases"/>
    <property type="match status" value="1"/>
</dbReference>
<evidence type="ECO:0000256" key="1">
    <source>
        <dbReference type="SAM" id="MobiDB-lite"/>
    </source>
</evidence>
<proteinExistence type="predicted"/>
<keyword evidence="4" id="KW-1185">Reference proteome</keyword>
<keyword evidence="3" id="KW-0548">Nucleotidyltransferase</keyword>
<dbReference type="InterPro" id="IPR043502">
    <property type="entry name" value="DNA/RNA_pol_sf"/>
</dbReference>
<evidence type="ECO:0000259" key="2">
    <source>
        <dbReference type="Pfam" id="PF00078"/>
    </source>
</evidence>
<comment type="caution">
    <text evidence="3">The sequence shown here is derived from an EMBL/GenBank/DDBJ whole genome shotgun (WGS) entry which is preliminary data.</text>
</comment>
<dbReference type="OrthoDB" id="5990094at2759"/>
<evidence type="ECO:0000313" key="3">
    <source>
        <dbReference type="EMBL" id="PFX31816.1"/>
    </source>
</evidence>
<dbReference type="InterPro" id="IPR000477">
    <property type="entry name" value="RT_dom"/>
</dbReference>